<proteinExistence type="predicted"/>
<keyword evidence="6" id="KW-1185">Reference proteome</keyword>
<feature type="signal peptide" evidence="3">
    <location>
        <begin position="1"/>
        <end position="31"/>
    </location>
</feature>
<dbReference type="PANTHER" id="PTHR43308">
    <property type="entry name" value="OUTER MEMBRANE PROTEIN ALPHA-RELATED"/>
    <property type="match status" value="1"/>
</dbReference>
<dbReference type="Pfam" id="PF00395">
    <property type="entry name" value="SLH"/>
    <property type="match status" value="3"/>
</dbReference>
<evidence type="ECO:0000313" key="5">
    <source>
        <dbReference type="EMBL" id="RJX38933.1"/>
    </source>
</evidence>
<accession>A0A3A6PT49</accession>
<feature type="region of interest" description="Disordered" evidence="2">
    <location>
        <begin position="1013"/>
        <end position="1059"/>
    </location>
</feature>
<organism evidence="5 6">
    <name type="scientific">Paenibacillus pinisoli</name>
    <dbReference type="NCBI Taxonomy" id="1276110"/>
    <lineage>
        <taxon>Bacteria</taxon>
        <taxon>Bacillati</taxon>
        <taxon>Bacillota</taxon>
        <taxon>Bacilli</taxon>
        <taxon>Bacillales</taxon>
        <taxon>Paenibacillaceae</taxon>
        <taxon>Paenibacillus</taxon>
    </lineage>
</organism>
<dbReference type="CDD" id="cd00688">
    <property type="entry name" value="ISOPREN_C2_like"/>
    <property type="match status" value="3"/>
</dbReference>
<comment type="caution">
    <text evidence="5">The sequence shown here is derived from an EMBL/GenBank/DDBJ whole genome shotgun (WGS) entry which is preliminary data.</text>
</comment>
<evidence type="ECO:0000259" key="4">
    <source>
        <dbReference type="PROSITE" id="PS51272"/>
    </source>
</evidence>
<dbReference type="InterPro" id="IPR001330">
    <property type="entry name" value="Prenyltrans"/>
</dbReference>
<gene>
    <name evidence="5" type="ORF">D3P09_15600</name>
</gene>
<dbReference type="PANTHER" id="PTHR43308:SF5">
    <property type="entry name" value="S-LAYER PROTEIN _ PEPTIDOGLYCAN ENDO-BETA-N-ACETYLGLUCOSAMINIDASE"/>
    <property type="match status" value="1"/>
</dbReference>
<protein>
    <submittedName>
        <fullName evidence="5">DUF4430 domain-containing protein</fullName>
    </submittedName>
</protein>
<feature type="compositionally biased region" description="Acidic residues" evidence="2">
    <location>
        <begin position="1016"/>
        <end position="1028"/>
    </location>
</feature>
<dbReference type="Gene3D" id="2.170.130.30">
    <property type="match status" value="1"/>
</dbReference>
<dbReference type="InterPro" id="IPR051465">
    <property type="entry name" value="Cell_Envelope_Struct_Comp"/>
</dbReference>
<name>A0A3A6PT49_9BACL</name>
<evidence type="ECO:0000313" key="6">
    <source>
        <dbReference type="Proteomes" id="UP000267798"/>
    </source>
</evidence>
<feature type="chain" id="PRO_5017188602" evidence="3">
    <location>
        <begin position="32"/>
        <end position="1560"/>
    </location>
</feature>
<feature type="domain" description="SLH" evidence="4">
    <location>
        <begin position="1119"/>
        <end position="1181"/>
    </location>
</feature>
<keyword evidence="3" id="KW-0732">Signal</keyword>
<dbReference type="EMBL" id="QXQB01000003">
    <property type="protein sequence ID" value="RJX38933.1"/>
    <property type="molecule type" value="Genomic_DNA"/>
</dbReference>
<feature type="domain" description="SLH" evidence="4">
    <location>
        <begin position="1059"/>
        <end position="1118"/>
    </location>
</feature>
<reference evidence="5 6" key="1">
    <citation type="submission" date="2018-09" db="EMBL/GenBank/DDBJ databases">
        <title>Paenibacillus aracenensis nov. sp. isolated from a cave in southern Spain.</title>
        <authorList>
            <person name="Jurado V."/>
            <person name="Gutierrez-Patricio S."/>
            <person name="Gonzalez-Pimentel J.L."/>
            <person name="Miller A.Z."/>
            <person name="Laiz L."/>
            <person name="Saiz-Jimenez C."/>
        </authorList>
    </citation>
    <scope>NUCLEOTIDE SEQUENCE [LARGE SCALE GENOMIC DNA]</scope>
    <source>
        <strain evidence="5 6">JCM 19203</strain>
    </source>
</reference>
<keyword evidence="1" id="KW-0677">Repeat</keyword>
<dbReference type="InterPro" id="IPR027954">
    <property type="entry name" value="Transcobalamin-like_C"/>
</dbReference>
<dbReference type="InterPro" id="IPR008930">
    <property type="entry name" value="Terpenoid_cyclase/PrenylTrfase"/>
</dbReference>
<evidence type="ECO:0000256" key="3">
    <source>
        <dbReference type="SAM" id="SignalP"/>
    </source>
</evidence>
<dbReference type="Pfam" id="PF14478">
    <property type="entry name" value="DUF4430"/>
    <property type="match status" value="1"/>
</dbReference>
<dbReference type="RefSeq" id="WP_120111786.1">
    <property type="nucleotide sequence ID" value="NZ_QXQB01000003.1"/>
</dbReference>
<dbReference type="PROSITE" id="PS51272">
    <property type="entry name" value="SLH"/>
    <property type="match status" value="3"/>
</dbReference>
<dbReference type="GO" id="GO:0003824">
    <property type="term" value="F:catalytic activity"/>
    <property type="evidence" value="ECO:0007669"/>
    <property type="project" value="InterPro"/>
</dbReference>
<dbReference type="OrthoDB" id="411361at2"/>
<dbReference type="InterPro" id="IPR001119">
    <property type="entry name" value="SLH_dom"/>
</dbReference>
<feature type="compositionally biased region" description="Low complexity" evidence="2">
    <location>
        <begin position="1030"/>
        <end position="1048"/>
    </location>
</feature>
<dbReference type="Proteomes" id="UP000267798">
    <property type="component" value="Unassembled WGS sequence"/>
</dbReference>
<dbReference type="SUPFAM" id="SSF48239">
    <property type="entry name" value="Terpenoid cyclases/Protein prenyltransferases"/>
    <property type="match status" value="3"/>
</dbReference>
<dbReference type="Pfam" id="PF00432">
    <property type="entry name" value="Prenyltrans"/>
    <property type="match status" value="3"/>
</dbReference>
<evidence type="ECO:0000256" key="1">
    <source>
        <dbReference type="ARBA" id="ARBA00022737"/>
    </source>
</evidence>
<evidence type="ECO:0000256" key="2">
    <source>
        <dbReference type="SAM" id="MobiDB-lite"/>
    </source>
</evidence>
<feature type="domain" description="SLH" evidence="4">
    <location>
        <begin position="1182"/>
        <end position="1241"/>
    </location>
</feature>
<dbReference type="Gene3D" id="1.50.10.20">
    <property type="match status" value="3"/>
</dbReference>
<sequence>MFYNRAKTRFAALILSLMMLISVLSPAYAWAADEAGMPLLQLEEIAEATPDESGAGQDIGMTIQDEETGGQASESDESEGTVEETAAALAAEDDAIASYTKAMEKVAAYYAGKMPSSPSGEWEAFVALKAASERVDLPVWPIYEWRTKDPGFNANAADNSHIYYIYSLLGVGQNPANAFDTHRNLFAELASQLNKETGSFGNLGKQIWAMVALEIGRDLGVDVGAWSEESRGLALQSLLKQQKDNGSFGSFSQIDYTGWVLIVLSRFEGEMVSQSIEKAKQYLKSMQKEGGGFNGASQWESENSNSIACAIQGLVAVGEDLTDRTGYWAFDGKTPMDALLRHQLDNGSFTWQVGTTGSIGMATKQSAVAVLDVLNGESSWYKLGELSFEPEPDPTPESALLKLADYYSSHLPAQPSGDWEAFVAVAEARNHAAITPWPNYEWRTKDPGFKPDAADNSHIYYIYGLLGVGQNPAEAFDTKRNLFAELASQQNKETGSFSNLGKQIWAMVALEIGADLGADVGSWNEENRNKALQSLLKQQKDNGSFGSFSQIDYTGWALIVLSRFEGAAVEQSIVKAKQYLKSMQKEGGGFAGTSSWDTENSNSIACAIQGLVAIGEDMTDRAGYWAIDGKTPIDALLKHQLDNGSFTWQLNQIGSIGMATKQSAVAVADVVNGESTWYKLGKLRFETPELNIITLPEGEVQPSIVIPNDEDGYKVVVKPSDADKEITIVIPERKTSKVWAALPNGRLLPQLTITKGHITALFPAGMQMSAGDPAQAIELMTFLDTEGTALKEQVGTLVPSGKKLSEVAALFTMGGASGVTFDQYITLTFAGMKGMDAAYIADGEIHAIAKFQSEQLGKQSGKAEYAFDNGNDLIVRTNHFTDYVAYSTTAATVPPGGGTPQLKHATLSVDKLTINKGFVITPLRVEFEQGETVWNVLKRILDKKGIAYEYSWYDQYESVYVASIAGDGEFDHGDESGWMYSVNGVFPNFGASRYVLKDGDNIQWRYTTDLGRDVGADTDWETPEDPDNPDPGTAPETPGTTEPGKPSENNGSSEKPDLGKLFSDSKLISEWAYTSIAEAVQNGFVKGSNGKINPKSSVTRAEFASIISQVLKLTKAAKPAASFADVKPGDWYYEAVHAAYQAGIVTGYEGRFHPDKPISREEMAVMIVRALKLGESKGQAQPADAKDISEWAKPAVQAVTASGLMAGSNGKFSPRDKVTREMAIVVAVRAYHYQEQEQSSEESQDSIQKQVNRLITDTAVHMQKTITNPVVASIGGEWTVFGLARSGVQVPDTYYETYYANMTNTLKAKDGVLHSVKYTEYDRVILALGAIGKDVTDAAGYNLLKPLADFNAVTVQGINGPIFALIALDSRAYEIPQVAGVEVQTTRDGLIEFILGREIKGGGWALGEKPAQADPDITAMAIQSLTPYYTTKPEVKVAVDRGIQWLSRAQHEDGGFKSWGAVNSESTAQVIVALSGLGIDAHLDPRFVKNGRSAVDALLGYAVPGGGFYHILEGNQSNGGAAPGTVDPMATDQAMYALVAYDRFLLEHNRLYDLTDVKPK</sequence>